<dbReference type="PIRSF" id="PIRSF002825">
    <property type="entry name" value="CfbpA"/>
    <property type="match status" value="1"/>
</dbReference>
<dbReference type="GO" id="GO:0046872">
    <property type="term" value="F:metal ion binding"/>
    <property type="evidence" value="ECO:0007669"/>
    <property type="project" value="UniProtKB-KW"/>
</dbReference>
<keyword evidence="1 3" id="KW-0732">Signal</keyword>
<dbReference type="EMBL" id="CP021108">
    <property type="protein sequence ID" value="ARP80645.1"/>
    <property type="molecule type" value="Genomic_DNA"/>
</dbReference>
<dbReference type="STRING" id="1416806.CAL12_07200"/>
<protein>
    <submittedName>
        <fullName evidence="4">ABC transporter substrate-binding protein</fullName>
    </submittedName>
</protein>
<dbReference type="OrthoDB" id="366726at2"/>
<reference evidence="4 5" key="1">
    <citation type="submission" date="2017-05" db="EMBL/GenBank/DDBJ databases">
        <title>Complete and WGS of Bordetella genogroups.</title>
        <authorList>
            <person name="Spilker T."/>
            <person name="LiPuma J."/>
        </authorList>
    </citation>
    <scope>NUCLEOTIDE SEQUENCE [LARGE SCALE GENOMIC DNA]</scope>
    <source>
        <strain evidence="4 5">AU19157</strain>
    </source>
</reference>
<accession>A0A1W6YHQ8</accession>
<feature type="binding site" evidence="2">
    <location>
        <position position="218"/>
    </location>
    <ligand>
        <name>Fe cation</name>
        <dbReference type="ChEBI" id="CHEBI:24875"/>
    </ligand>
</feature>
<evidence type="ECO:0000256" key="3">
    <source>
        <dbReference type="SAM" id="SignalP"/>
    </source>
</evidence>
<organism evidence="4 5">
    <name type="scientific">Bordetella genomosp. 8</name>
    <dbReference type="NCBI Taxonomy" id="1416806"/>
    <lineage>
        <taxon>Bacteria</taxon>
        <taxon>Pseudomonadati</taxon>
        <taxon>Pseudomonadota</taxon>
        <taxon>Betaproteobacteria</taxon>
        <taxon>Burkholderiales</taxon>
        <taxon>Alcaligenaceae</taxon>
        <taxon>Bordetella</taxon>
    </lineage>
</organism>
<dbReference type="CDD" id="cd13546">
    <property type="entry name" value="PBP2_BitB"/>
    <property type="match status" value="1"/>
</dbReference>
<dbReference type="Pfam" id="PF13343">
    <property type="entry name" value="SBP_bac_6"/>
    <property type="match status" value="1"/>
</dbReference>
<dbReference type="Gene3D" id="3.40.190.10">
    <property type="entry name" value="Periplasmic binding protein-like II"/>
    <property type="match status" value="2"/>
</dbReference>
<proteinExistence type="predicted"/>
<keyword evidence="5" id="KW-1185">Reference proteome</keyword>
<dbReference type="Proteomes" id="UP000194151">
    <property type="component" value="Chromosome"/>
</dbReference>
<dbReference type="AlphaFoldDB" id="A0A1W6YHQ8"/>
<dbReference type="InterPro" id="IPR026045">
    <property type="entry name" value="Ferric-bd"/>
</dbReference>
<evidence type="ECO:0000313" key="4">
    <source>
        <dbReference type="EMBL" id="ARP80645.1"/>
    </source>
</evidence>
<evidence type="ECO:0000256" key="1">
    <source>
        <dbReference type="ARBA" id="ARBA00022729"/>
    </source>
</evidence>
<dbReference type="KEGG" id="bgv:CAL12_07200"/>
<dbReference type="SUPFAM" id="SSF53850">
    <property type="entry name" value="Periplasmic binding protein-like II"/>
    <property type="match status" value="1"/>
</dbReference>
<feature type="signal peptide" evidence="3">
    <location>
        <begin position="1"/>
        <end position="18"/>
    </location>
</feature>
<dbReference type="PANTHER" id="PTHR30006">
    <property type="entry name" value="THIAMINE-BINDING PERIPLASMIC PROTEIN-RELATED"/>
    <property type="match status" value="1"/>
</dbReference>
<gene>
    <name evidence="4" type="ORF">CAL12_07200</name>
</gene>
<evidence type="ECO:0000313" key="5">
    <source>
        <dbReference type="Proteomes" id="UP000194151"/>
    </source>
</evidence>
<keyword evidence="2" id="KW-0408">Iron</keyword>
<feature type="chain" id="PRO_5010857576" evidence="3">
    <location>
        <begin position="19"/>
        <end position="330"/>
    </location>
</feature>
<sequence length="330" mass="35470">MFKAGLASCVLIIQAAFATLGTGNAIAGQVVLYSSNDVQTVSTVVEQFERQNPDVRVSVVRAGTGALMQRIKAEAANPLGDVFWSGGLSTMGAFADGFQPYHSPEEGAVAPRYRGPDGLWLGTNTHVSVLMANLRQVPDGAPPTRWAELADPRWKGKIAIPDPQFSSASYVALYGIRNLLGDDVYARIVRNAVIVGTTSAAYQGVANGEFAAAVTMEYAAYQYVAGGLKEIKVVYPAEGTFLSPEGMALIKGAKHPAEARRLYDFLASRSAQAMIFERAFRRPLRADIDVAALSGLPALAGIKVIDLDDNRMEADRAQFLVQWRQLVSSN</sequence>
<evidence type="ECO:0000256" key="2">
    <source>
        <dbReference type="PIRSR" id="PIRSR002825-1"/>
    </source>
</evidence>
<keyword evidence="2" id="KW-0479">Metal-binding</keyword>
<name>A0A1W6YHQ8_9BORD</name>